<dbReference type="Pfam" id="PF00575">
    <property type="entry name" value="S1"/>
    <property type="match status" value="1"/>
</dbReference>
<dbReference type="Gene3D" id="3.30.300.20">
    <property type="match status" value="2"/>
</dbReference>
<dbReference type="CDD" id="cd22529">
    <property type="entry name" value="KH-II_NusA_rpt2"/>
    <property type="match status" value="1"/>
</dbReference>
<feature type="compositionally biased region" description="Acidic residues" evidence="8">
    <location>
        <begin position="395"/>
        <end position="425"/>
    </location>
</feature>
<evidence type="ECO:0000256" key="4">
    <source>
        <dbReference type="ARBA" id="ARBA00022884"/>
    </source>
</evidence>
<dbReference type="SUPFAM" id="SSF69705">
    <property type="entry name" value="Transcription factor NusA, N-terminal domain"/>
    <property type="match status" value="1"/>
</dbReference>
<dbReference type="PROSITE" id="PS50126">
    <property type="entry name" value="S1"/>
    <property type="match status" value="1"/>
</dbReference>
<dbReference type="Proteomes" id="UP000195305">
    <property type="component" value="Unassembled WGS sequence"/>
</dbReference>
<dbReference type="FunFam" id="3.30.300.20:FF:000002">
    <property type="entry name" value="Transcription termination/antitermination protein NusA"/>
    <property type="match status" value="1"/>
</dbReference>
<dbReference type="PANTHER" id="PTHR22648">
    <property type="entry name" value="TRANSCRIPTION TERMINATION FACTOR NUSA"/>
    <property type="match status" value="1"/>
</dbReference>
<dbReference type="GO" id="GO:0003723">
    <property type="term" value="F:RNA binding"/>
    <property type="evidence" value="ECO:0007669"/>
    <property type="project" value="UniProtKB-UniRule"/>
</dbReference>
<dbReference type="InterPro" id="IPR012340">
    <property type="entry name" value="NA-bd_OB-fold"/>
</dbReference>
<dbReference type="GO" id="GO:0031564">
    <property type="term" value="P:transcription antitermination"/>
    <property type="evidence" value="ECO:0007669"/>
    <property type="project" value="UniProtKB-UniRule"/>
</dbReference>
<dbReference type="InterPro" id="IPR058582">
    <property type="entry name" value="KH_NusA_2nd"/>
</dbReference>
<organism evidence="10 11">
    <name type="scientific">Massilimicrobiota timonensis</name>
    <dbReference type="NCBI Taxonomy" id="1776392"/>
    <lineage>
        <taxon>Bacteria</taxon>
        <taxon>Bacillati</taxon>
        <taxon>Bacillota</taxon>
        <taxon>Erysipelotrichia</taxon>
        <taxon>Erysipelotrichales</taxon>
        <taxon>Erysipelotrichaceae</taxon>
        <taxon>Massilimicrobiota</taxon>
    </lineage>
</organism>
<dbReference type="Pfam" id="PF13184">
    <property type="entry name" value="KH_NusA_1st"/>
    <property type="match status" value="1"/>
</dbReference>
<evidence type="ECO:0000256" key="3">
    <source>
        <dbReference type="ARBA" id="ARBA00022814"/>
    </source>
</evidence>
<dbReference type="InterPro" id="IPR015946">
    <property type="entry name" value="KH_dom-like_a/b"/>
</dbReference>
<comment type="subunit">
    <text evidence="7">Monomer. Binds directly to the core enzyme of the DNA-dependent RNA polymerase and to nascent RNA.</text>
</comment>
<evidence type="ECO:0000256" key="5">
    <source>
        <dbReference type="ARBA" id="ARBA00023015"/>
    </source>
</evidence>
<dbReference type="FunFam" id="3.30.1480.10:FF:000002">
    <property type="entry name" value="Transcription termination/antitermination protein NusA"/>
    <property type="match status" value="1"/>
</dbReference>
<sequence length="446" mass="51063">MASKKFIQALDLLESEKGIKKEIVLDALKEALEKSYKKNYGGPESIIRVEINEITGKIRLYEIKHVVDDVNDEDYELSLEEAQMINPKYQVGDDVVTEVDPEVFGRLAAIQTKQLLKQKIREAEKETLYNEYIDKKDDIINGTVDRVEERFAIINIGRTGALLPLKQQIPGEKIYEGQRIKVYVSDVERNTKGTHIGVSRTEPGLVKRLFEMEVPEIYDGTVEIKSVSREAGDRSKIAVYTSHENIDPIGACVGPKGSRVRNVVNELNGEMVDIIEWSEDPVVYISHALSPSDVVHVDIHEDDHSALVIVPDNQLSLAIGKRGQNARLAVRLTGWKIDIKSVSEAAREGIVYGADAEFEKSFEAEMTKQDEVIEPDHDEEETFESEEHQMVADLQEDDMVEDDNHDEETFDDYDEDYDDEYEDYDYDPKYDEDIDYDEFDKYYDEK</sequence>
<dbReference type="GO" id="GO:0003700">
    <property type="term" value="F:DNA-binding transcription factor activity"/>
    <property type="evidence" value="ECO:0007669"/>
    <property type="project" value="InterPro"/>
</dbReference>
<dbReference type="OrthoDB" id="9807233at2"/>
<comment type="function">
    <text evidence="7">Participates in both transcription termination and antitermination.</text>
</comment>
<dbReference type="CDD" id="cd02134">
    <property type="entry name" value="KH-II_NusA_rpt1"/>
    <property type="match status" value="1"/>
</dbReference>
<dbReference type="InterPro" id="IPR036555">
    <property type="entry name" value="NusA_N_sf"/>
</dbReference>
<dbReference type="InterPro" id="IPR030842">
    <property type="entry name" value="TF_NusA_bacterial"/>
</dbReference>
<dbReference type="InterPro" id="IPR013735">
    <property type="entry name" value="TF_NusA_N"/>
</dbReference>
<evidence type="ECO:0000313" key="10">
    <source>
        <dbReference type="EMBL" id="OUQ35384.1"/>
    </source>
</evidence>
<dbReference type="PANTHER" id="PTHR22648:SF0">
    <property type="entry name" value="TRANSCRIPTION TERMINATION_ANTITERMINATION PROTEIN NUSA"/>
    <property type="match status" value="1"/>
</dbReference>
<comment type="subcellular location">
    <subcellularLocation>
        <location evidence="7">Cytoplasm</location>
    </subcellularLocation>
</comment>
<keyword evidence="6 7" id="KW-0804">Transcription</keyword>
<dbReference type="FunFam" id="3.30.300.20:FF:000005">
    <property type="entry name" value="Transcription termination/antitermination protein NusA"/>
    <property type="match status" value="1"/>
</dbReference>
<dbReference type="PROSITE" id="PS50084">
    <property type="entry name" value="KH_TYPE_1"/>
    <property type="match status" value="1"/>
</dbReference>
<dbReference type="InterPro" id="IPR010213">
    <property type="entry name" value="TF_NusA"/>
</dbReference>
<keyword evidence="4 7" id="KW-0694">RNA-binding</keyword>
<dbReference type="SMART" id="SM00322">
    <property type="entry name" value="KH"/>
    <property type="match status" value="2"/>
</dbReference>
<dbReference type="Pfam" id="PF08529">
    <property type="entry name" value="NusA_N"/>
    <property type="match status" value="1"/>
</dbReference>
<name>A0A1Y4SZT2_9FIRM</name>
<feature type="region of interest" description="Disordered" evidence="8">
    <location>
        <begin position="395"/>
        <end position="433"/>
    </location>
</feature>
<evidence type="ECO:0000256" key="2">
    <source>
        <dbReference type="ARBA" id="ARBA00022490"/>
    </source>
</evidence>
<comment type="caution">
    <text evidence="10">The sequence shown here is derived from an EMBL/GenBank/DDBJ whole genome shotgun (WGS) entry which is preliminary data.</text>
</comment>
<dbReference type="InterPro" id="IPR003029">
    <property type="entry name" value="S1_domain"/>
</dbReference>
<dbReference type="SUPFAM" id="SSF50249">
    <property type="entry name" value="Nucleic acid-binding proteins"/>
    <property type="match status" value="1"/>
</dbReference>
<dbReference type="SUPFAM" id="SSF54814">
    <property type="entry name" value="Prokaryotic type KH domain (KH-domain type II)"/>
    <property type="match status" value="2"/>
</dbReference>
<accession>A0A1Y4SZT2</accession>
<dbReference type="CDD" id="cd04455">
    <property type="entry name" value="S1_NusA"/>
    <property type="match status" value="1"/>
</dbReference>
<evidence type="ECO:0000313" key="11">
    <source>
        <dbReference type="Proteomes" id="UP000195305"/>
    </source>
</evidence>
<dbReference type="Gene3D" id="3.30.1480.10">
    <property type="entry name" value="NusA, N-terminal domain"/>
    <property type="match status" value="1"/>
</dbReference>
<keyword evidence="2 7" id="KW-0963">Cytoplasm</keyword>
<dbReference type="GO" id="GO:0005829">
    <property type="term" value="C:cytosol"/>
    <property type="evidence" value="ECO:0007669"/>
    <property type="project" value="TreeGrafter"/>
</dbReference>
<reference evidence="10 11" key="1">
    <citation type="journal article" date="2018" name="BMC Genomics">
        <title>Whole genome sequencing and function prediction of 133 gut anaerobes isolated from chicken caecum in pure cultures.</title>
        <authorList>
            <person name="Medvecky M."/>
            <person name="Cejkova D."/>
            <person name="Polansky O."/>
            <person name="Karasova D."/>
            <person name="Kubasova T."/>
            <person name="Cizek A."/>
            <person name="Rychlik I."/>
        </authorList>
    </citation>
    <scope>NUCLEOTIDE SEQUENCE [LARGE SCALE GENOMIC DNA]</scope>
    <source>
        <strain evidence="10 11">An13</strain>
    </source>
</reference>
<dbReference type="InterPro" id="IPR009019">
    <property type="entry name" value="KH_sf_prok-type"/>
</dbReference>
<keyword evidence="3 7" id="KW-0889">Transcription antitermination</keyword>
<dbReference type="SMART" id="SM00316">
    <property type="entry name" value="S1"/>
    <property type="match status" value="1"/>
</dbReference>
<keyword evidence="1 7" id="KW-0806">Transcription termination</keyword>
<evidence type="ECO:0000256" key="8">
    <source>
        <dbReference type="SAM" id="MobiDB-lite"/>
    </source>
</evidence>
<proteinExistence type="inferred from homology"/>
<gene>
    <name evidence="7" type="primary">nusA</name>
    <name evidence="10" type="ORF">B5E75_03790</name>
</gene>
<keyword evidence="11" id="KW-1185">Reference proteome</keyword>
<dbReference type="InterPro" id="IPR004087">
    <property type="entry name" value="KH_dom"/>
</dbReference>
<dbReference type="InterPro" id="IPR025249">
    <property type="entry name" value="TF_NusA_KH_1st"/>
</dbReference>
<feature type="domain" description="S1 motif" evidence="9">
    <location>
        <begin position="137"/>
        <end position="201"/>
    </location>
</feature>
<dbReference type="Pfam" id="PF26594">
    <property type="entry name" value="KH_NusA_2nd"/>
    <property type="match status" value="1"/>
</dbReference>
<dbReference type="NCBIfam" id="TIGR01953">
    <property type="entry name" value="NusA"/>
    <property type="match status" value="1"/>
</dbReference>
<comment type="similarity">
    <text evidence="7">Belongs to the NusA family.</text>
</comment>
<evidence type="ECO:0000256" key="7">
    <source>
        <dbReference type="HAMAP-Rule" id="MF_00945"/>
    </source>
</evidence>
<keyword evidence="5 7" id="KW-0805">Transcription regulation</keyword>
<dbReference type="Gene3D" id="2.40.50.140">
    <property type="entry name" value="Nucleic acid-binding proteins"/>
    <property type="match status" value="1"/>
</dbReference>
<dbReference type="EMBL" id="NFLJ01000008">
    <property type="protein sequence ID" value="OUQ35384.1"/>
    <property type="molecule type" value="Genomic_DNA"/>
</dbReference>
<dbReference type="RefSeq" id="WP_087357460.1">
    <property type="nucleotide sequence ID" value="NZ_JACJKO010000001.1"/>
</dbReference>
<evidence type="ECO:0000256" key="6">
    <source>
        <dbReference type="ARBA" id="ARBA00023163"/>
    </source>
</evidence>
<protein>
    <recommendedName>
        <fullName evidence="7">Transcription termination/antitermination protein NusA</fullName>
    </recommendedName>
</protein>
<dbReference type="GO" id="GO:0006353">
    <property type="term" value="P:DNA-templated transcription termination"/>
    <property type="evidence" value="ECO:0007669"/>
    <property type="project" value="UniProtKB-UniRule"/>
</dbReference>
<evidence type="ECO:0000259" key="9">
    <source>
        <dbReference type="PROSITE" id="PS50126"/>
    </source>
</evidence>
<dbReference type="AlphaFoldDB" id="A0A1Y4SZT2"/>
<dbReference type="HAMAP" id="MF_00945_B">
    <property type="entry name" value="NusA_B"/>
    <property type="match status" value="1"/>
</dbReference>
<evidence type="ECO:0000256" key="1">
    <source>
        <dbReference type="ARBA" id="ARBA00022472"/>
    </source>
</evidence>